<dbReference type="EMBL" id="JACIDK010000004">
    <property type="protein sequence ID" value="MBB3892204.1"/>
    <property type="molecule type" value="Genomic_DNA"/>
</dbReference>
<gene>
    <name evidence="2" type="ORF">GGQ61_002937</name>
</gene>
<dbReference type="RefSeq" id="WP_183774050.1">
    <property type="nucleotide sequence ID" value="NZ_JACIDK010000004.1"/>
</dbReference>
<evidence type="ECO:0000256" key="1">
    <source>
        <dbReference type="SAM" id="SignalP"/>
    </source>
</evidence>
<feature type="signal peptide" evidence="1">
    <location>
        <begin position="1"/>
        <end position="15"/>
    </location>
</feature>
<organism evidence="2 3">
    <name type="scientific">Phenylobacterium haematophilum</name>
    <dbReference type="NCBI Taxonomy" id="98513"/>
    <lineage>
        <taxon>Bacteria</taxon>
        <taxon>Pseudomonadati</taxon>
        <taxon>Pseudomonadota</taxon>
        <taxon>Alphaproteobacteria</taxon>
        <taxon>Caulobacterales</taxon>
        <taxon>Caulobacteraceae</taxon>
        <taxon>Phenylobacterium</taxon>
    </lineage>
</organism>
<keyword evidence="3" id="KW-1185">Reference proteome</keyword>
<dbReference type="PROSITE" id="PS51257">
    <property type="entry name" value="PROKAR_LIPOPROTEIN"/>
    <property type="match status" value="1"/>
</dbReference>
<accession>A0A840A1M4</accession>
<protein>
    <submittedName>
        <fullName evidence="2">Uncharacterized protein</fullName>
    </submittedName>
</protein>
<evidence type="ECO:0000313" key="3">
    <source>
        <dbReference type="Proteomes" id="UP000530564"/>
    </source>
</evidence>
<sequence length="152" mass="15350">MRALAALGLAAAVLAACSPGAPKGVDKAILDEAVSRAIGDPGTCVLIAEGGRTVYQYGTHMVCGRSLPTCDGQGAQTLEQLLKATPATGDRKTASCRSNPEGTRIVAWASGPVEGRPGMTYAAVMEANEAPPGIVIADKLTSAFARAGLGPK</sequence>
<comment type="caution">
    <text evidence="2">The sequence shown here is derived from an EMBL/GenBank/DDBJ whole genome shotgun (WGS) entry which is preliminary data.</text>
</comment>
<evidence type="ECO:0000313" key="2">
    <source>
        <dbReference type="EMBL" id="MBB3892204.1"/>
    </source>
</evidence>
<dbReference type="AlphaFoldDB" id="A0A840A1M4"/>
<proteinExistence type="predicted"/>
<dbReference type="Proteomes" id="UP000530564">
    <property type="component" value="Unassembled WGS sequence"/>
</dbReference>
<feature type="chain" id="PRO_5032947862" evidence="1">
    <location>
        <begin position="16"/>
        <end position="152"/>
    </location>
</feature>
<reference evidence="2 3" key="1">
    <citation type="submission" date="2020-08" db="EMBL/GenBank/DDBJ databases">
        <title>Genomic Encyclopedia of Type Strains, Phase IV (KMG-IV): sequencing the most valuable type-strain genomes for metagenomic binning, comparative biology and taxonomic classification.</title>
        <authorList>
            <person name="Goeker M."/>
        </authorList>
    </citation>
    <scope>NUCLEOTIDE SEQUENCE [LARGE SCALE GENOMIC DNA]</scope>
    <source>
        <strain evidence="2 3">DSM 21793</strain>
    </source>
</reference>
<keyword evidence="1" id="KW-0732">Signal</keyword>
<name>A0A840A1M4_9CAUL</name>